<dbReference type="InterPro" id="IPR045091">
    <property type="entry name" value="Mad2-like"/>
</dbReference>
<feature type="domain" description="HORMA" evidence="2">
    <location>
        <begin position="25"/>
        <end position="79"/>
    </location>
</feature>
<dbReference type="OrthoDB" id="21254at2759"/>
<name>A0A8K0NI88_9HYPO</name>
<evidence type="ECO:0000259" key="2">
    <source>
        <dbReference type="PROSITE" id="PS50815"/>
    </source>
</evidence>
<evidence type="ECO:0000256" key="1">
    <source>
        <dbReference type="ARBA" id="ARBA00010348"/>
    </source>
</evidence>
<sequence>MSTPPRAASPPQTTASFNLAPSQASFLLSSLANFLTVAIHSILYHRALYPPASFLTARAYNLAVHQSRHPAVCAWVRDA</sequence>
<accession>A0A8K0NI88</accession>
<dbReference type="Gene3D" id="3.30.900.10">
    <property type="entry name" value="HORMA domain"/>
    <property type="match status" value="1"/>
</dbReference>
<organism evidence="3 4">
    <name type="scientific">Claviceps africana</name>
    <dbReference type="NCBI Taxonomy" id="83212"/>
    <lineage>
        <taxon>Eukaryota</taxon>
        <taxon>Fungi</taxon>
        <taxon>Dikarya</taxon>
        <taxon>Ascomycota</taxon>
        <taxon>Pezizomycotina</taxon>
        <taxon>Sordariomycetes</taxon>
        <taxon>Hypocreomycetidae</taxon>
        <taxon>Hypocreales</taxon>
        <taxon>Clavicipitaceae</taxon>
        <taxon>Claviceps</taxon>
    </lineage>
</organism>
<dbReference type="EMBL" id="SRPY01000382">
    <property type="protein sequence ID" value="KAG5925361.1"/>
    <property type="molecule type" value="Genomic_DNA"/>
</dbReference>
<dbReference type="InterPro" id="IPR036570">
    <property type="entry name" value="HORMA_dom_sf"/>
</dbReference>
<evidence type="ECO:0000313" key="3">
    <source>
        <dbReference type="EMBL" id="KAG5925361.1"/>
    </source>
</evidence>
<gene>
    <name evidence="3" type="ORF">E4U42_004374</name>
</gene>
<dbReference type="PANTHER" id="PTHR11842">
    <property type="entry name" value="MITOTIC SPINDLE ASSEMBLY CHECKPOINT PROTEIN MAD2"/>
    <property type="match status" value="1"/>
</dbReference>
<proteinExistence type="inferred from homology"/>
<dbReference type="PANTHER" id="PTHR11842:SF10">
    <property type="entry name" value="MITOTIC SPINDLE ASSEMBLY CHECKPOINT PROTEIN MAD2B"/>
    <property type="match status" value="1"/>
</dbReference>
<dbReference type="GO" id="GO:0016035">
    <property type="term" value="C:zeta DNA polymerase complex"/>
    <property type="evidence" value="ECO:0007669"/>
    <property type="project" value="TreeGrafter"/>
</dbReference>
<dbReference type="SUPFAM" id="SSF56019">
    <property type="entry name" value="The spindle assembly checkpoint protein mad2"/>
    <property type="match status" value="1"/>
</dbReference>
<comment type="similarity">
    <text evidence="1">Belongs to the MAD2 family.</text>
</comment>
<protein>
    <recommendedName>
        <fullName evidence="2">HORMA domain-containing protein</fullName>
    </recommendedName>
</protein>
<comment type="caution">
    <text evidence="3">The sequence shown here is derived from an EMBL/GenBank/DDBJ whole genome shotgun (WGS) entry which is preliminary data.</text>
</comment>
<keyword evidence="4" id="KW-1185">Reference proteome</keyword>
<evidence type="ECO:0000313" key="4">
    <source>
        <dbReference type="Proteomes" id="UP000811619"/>
    </source>
</evidence>
<dbReference type="InterPro" id="IPR003511">
    <property type="entry name" value="HORMA_dom"/>
</dbReference>
<dbReference type="AlphaFoldDB" id="A0A8K0NI88"/>
<reference evidence="3" key="1">
    <citation type="journal article" date="2020" name="bioRxiv">
        <title>Whole genome comparisons of ergot fungi reveals the divergence and evolution of species within the genus Claviceps are the result of varying mechanisms driving genome evolution and host range expansion.</title>
        <authorList>
            <person name="Wyka S.A."/>
            <person name="Mondo S.J."/>
            <person name="Liu M."/>
            <person name="Dettman J."/>
            <person name="Nalam V."/>
            <person name="Broders K.D."/>
        </authorList>
    </citation>
    <scope>NUCLEOTIDE SEQUENCE</scope>
    <source>
        <strain evidence="3">CCC 489</strain>
    </source>
</reference>
<dbReference type="Proteomes" id="UP000811619">
    <property type="component" value="Unassembled WGS sequence"/>
</dbReference>
<dbReference type="PROSITE" id="PS50815">
    <property type="entry name" value="HORMA"/>
    <property type="match status" value="1"/>
</dbReference>
<feature type="non-terminal residue" evidence="3">
    <location>
        <position position="79"/>
    </location>
</feature>